<dbReference type="InterPro" id="IPR022655">
    <property type="entry name" value="DUF1553"/>
</dbReference>
<dbReference type="PANTHER" id="PTHR35889:SF3">
    <property type="entry name" value="F-BOX DOMAIN-CONTAINING PROTEIN"/>
    <property type="match status" value="1"/>
</dbReference>
<dbReference type="EMBL" id="CP036281">
    <property type="protein sequence ID" value="QDU82112.1"/>
    <property type="molecule type" value="Genomic_DNA"/>
</dbReference>
<dbReference type="KEGG" id="plon:Pla110_38670"/>
<dbReference type="PROSITE" id="PS51007">
    <property type="entry name" value="CYTC"/>
    <property type="match status" value="1"/>
</dbReference>
<evidence type="ECO:0000259" key="5">
    <source>
        <dbReference type="PROSITE" id="PS50022"/>
    </source>
</evidence>
<dbReference type="Pfam" id="PF07635">
    <property type="entry name" value="PSCyt1"/>
    <property type="match status" value="1"/>
</dbReference>
<dbReference type="PANTHER" id="PTHR35889">
    <property type="entry name" value="CYCLOINULO-OLIGOSACCHARIDE FRUCTANOTRANSFERASE-RELATED"/>
    <property type="match status" value="1"/>
</dbReference>
<dbReference type="GO" id="GO:0046872">
    <property type="term" value="F:metal ion binding"/>
    <property type="evidence" value="ECO:0007669"/>
    <property type="project" value="UniProtKB-KW"/>
</dbReference>
<proteinExistence type="predicted"/>
<accession>A0A518CSB1</accession>
<evidence type="ECO:0000313" key="7">
    <source>
        <dbReference type="EMBL" id="QDU82112.1"/>
    </source>
</evidence>
<evidence type="ECO:0000313" key="8">
    <source>
        <dbReference type="Proteomes" id="UP000317178"/>
    </source>
</evidence>
<dbReference type="InterPro" id="IPR036909">
    <property type="entry name" value="Cyt_c-like_dom_sf"/>
</dbReference>
<dbReference type="InterPro" id="IPR008979">
    <property type="entry name" value="Galactose-bd-like_sf"/>
</dbReference>
<evidence type="ECO:0000259" key="6">
    <source>
        <dbReference type="PROSITE" id="PS51007"/>
    </source>
</evidence>
<dbReference type="SUPFAM" id="SSF46626">
    <property type="entry name" value="Cytochrome c"/>
    <property type="match status" value="1"/>
</dbReference>
<dbReference type="Proteomes" id="UP000317178">
    <property type="component" value="Chromosome"/>
</dbReference>
<dbReference type="RefSeq" id="WP_144998026.1">
    <property type="nucleotide sequence ID" value="NZ_CP036281.1"/>
</dbReference>
<evidence type="ECO:0000256" key="2">
    <source>
        <dbReference type="ARBA" id="ARBA00022723"/>
    </source>
</evidence>
<evidence type="ECO:0000256" key="4">
    <source>
        <dbReference type="PROSITE-ProRule" id="PRU00433"/>
    </source>
</evidence>
<evidence type="ECO:0000256" key="1">
    <source>
        <dbReference type="ARBA" id="ARBA00022617"/>
    </source>
</evidence>
<dbReference type="AlphaFoldDB" id="A0A518CSB1"/>
<keyword evidence="8" id="KW-1185">Reference proteome</keyword>
<dbReference type="OrthoDB" id="127107at2"/>
<dbReference type="InterPro" id="IPR000421">
    <property type="entry name" value="FA58C"/>
</dbReference>
<dbReference type="GO" id="GO:0009055">
    <property type="term" value="F:electron transfer activity"/>
    <property type="evidence" value="ECO:0007669"/>
    <property type="project" value="InterPro"/>
</dbReference>
<dbReference type="InterPro" id="IPR009056">
    <property type="entry name" value="Cyt_c-like_dom"/>
</dbReference>
<organism evidence="7 8">
    <name type="scientific">Polystyrenella longa</name>
    <dbReference type="NCBI Taxonomy" id="2528007"/>
    <lineage>
        <taxon>Bacteria</taxon>
        <taxon>Pseudomonadati</taxon>
        <taxon>Planctomycetota</taxon>
        <taxon>Planctomycetia</taxon>
        <taxon>Planctomycetales</taxon>
        <taxon>Planctomycetaceae</taxon>
        <taxon>Polystyrenella</taxon>
    </lineage>
</organism>
<dbReference type="InterPro" id="IPR011444">
    <property type="entry name" value="DUF1549"/>
</dbReference>
<keyword evidence="2 4" id="KW-0479">Metal-binding</keyword>
<dbReference type="Gene3D" id="2.60.120.260">
    <property type="entry name" value="Galactose-binding domain-like"/>
    <property type="match status" value="1"/>
</dbReference>
<sequence>MLKRAHHLLFSLGFLLGLTFPVYGAEPDTFFREQVAPILQTKCLRCHSSETTEGELDLSSAAGWLHGGVSGDLFDANDPDASLLLEYVSGDDPMMPASGPPLTDDELELVRVWLSQGANWPEDLQLSLPGADLNWWSLKPTEVPEIPTLIKAGAVWARTPVDHFVYNKLREQKLSPNPEADRRTLIRRLYYDVIGLPPTYEEVEEFINDEDPLAYEQLVDQLLNSPHYGERFARYWIDIVHWGETHGYDKDKPRPNAWPYRDYLIRAFNNDKPYERFVREQLAGDVLYPQTADGIPATGFIAAGPWDFIGHAEVPETKTDGQIARNLDRDDMVTTTMNTFVSTTVQCGRCHDHKFDPVSMEAYYSLQAVFSALDRADREFDADPEMAEQRITLAAEVLELEHQLQSKHQEAMDHAGPELQELRQQLAELESSRLKEQTSAFGYHSEISKSADTEKWVQFDLGTETAISQIVLIGAYDDYNKIGAGFGFPLRYRIDVAEDAAFTQGVRTIVDRTETDQANPGARPLSFTLDETARYVRVVATRLIERSSDYHLALGEVMLLGEDQTLLSVAEISSKDSIESGERWRKQNLTDGKYYGAFNALESFPAYLHLLNKEQQLLKTAIPVEVQQQIQQSQEALKNKKSELATLPAKQKVYCGLVYSGSGTFTGTGNNGGQPREIFILDRGDVGKKLKPVSPGTIPAIPSAAQFNLPEDHTESDRRVALADWIVREDNPLTWRSIVNRLWLFHFGRGIVDSPNDFGRMGQQPTHPELLDWLAVQFRDGGQSFKSIHRLILLSATYRQSSAYREQAAAVDSDNRFYWRMNRQRLDAEAIRDSVLLLSGNLNPELYGPSFQDFVIKNPEHSPHYEYELYDPTNPESFRRSVYRFLVRSQPQPFMETLDCADPSERVPKRAETLTVLQALALLNNGFMLHMADTLADEIENESNEPESQVQLLFRKVLQRNPEPVEQELFQNYLSQHGLANSARLLFNLNEFVFVD</sequence>
<dbReference type="Pfam" id="PF07587">
    <property type="entry name" value="PSD1"/>
    <property type="match status" value="1"/>
</dbReference>
<gene>
    <name evidence="7" type="ORF">Pla110_38670</name>
</gene>
<dbReference type="PROSITE" id="PS50022">
    <property type="entry name" value="FA58C_3"/>
    <property type="match status" value="1"/>
</dbReference>
<evidence type="ECO:0000256" key="3">
    <source>
        <dbReference type="ARBA" id="ARBA00023004"/>
    </source>
</evidence>
<dbReference type="InterPro" id="IPR011429">
    <property type="entry name" value="Cyt_c_Planctomycete-type"/>
</dbReference>
<protein>
    <submittedName>
        <fullName evidence="7">Planctomycete cytochrome C</fullName>
    </submittedName>
</protein>
<dbReference type="SUPFAM" id="SSF49785">
    <property type="entry name" value="Galactose-binding domain-like"/>
    <property type="match status" value="1"/>
</dbReference>
<feature type="domain" description="F5/8 type C" evidence="5">
    <location>
        <begin position="393"/>
        <end position="562"/>
    </location>
</feature>
<keyword evidence="3 4" id="KW-0408">Iron</keyword>
<feature type="domain" description="Cytochrome c" evidence="6">
    <location>
        <begin position="22"/>
        <end position="118"/>
    </location>
</feature>
<name>A0A518CSB1_9PLAN</name>
<reference evidence="7 8" key="1">
    <citation type="submission" date="2019-02" db="EMBL/GenBank/DDBJ databases">
        <title>Deep-cultivation of Planctomycetes and their phenomic and genomic characterization uncovers novel biology.</title>
        <authorList>
            <person name="Wiegand S."/>
            <person name="Jogler M."/>
            <person name="Boedeker C."/>
            <person name="Pinto D."/>
            <person name="Vollmers J."/>
            <person name="Rivas-Marin E."/>
            <person name="Kohn T."/>
            <person name="Peeters S.H."/>
            <person name="Heuer A."/>
            <person name="Rast P."/>
            <person name="Oberbeckmann S."/>
            <person name="Bunk B."/>
            <person name="Jeske O."/>
            <person name="Meyerdierks A."/>
            <person name="Storesund J.E."/>
            <person name="Kallscheuer N."/>
            <person name="Luecker S."/>
            <person name="Lage O.M."/>
            <person name="Pohl T."/>
            <person name="Merkel B.J."/>
            <person name="Hornburger P."/>
            <person name="Mueller R.-W."/>
            <person name="Bruemmer F."/>
            <person name="Labrenz M."/>
            <person name="Spormann A.M."/>
            <person name="Op den Camp H."/>
            <person name="Overmann J."/>
            <person name="Amann R."/>
            <person name="Jetten M.S.M."/>
            <person name="Mascher T."/>
            <person name="Medema M.H."/>
            <person name="Devos D.P."/>
            <person name="Kaster A.-K."/>
            <person name="Ovreas L."/>
            <person name="Rohde M."/>
            <person name="Galperin M.Y."/>
            <person name="Jogler C."/>
        </authorList>
    </citation>
    <scope>NUCLEOTIDE SEQUENCE [LARGE SCALE GENOMIC DNA]</scope>
    <source>
        <strain evidence="7 8">Pla110</strain>
    </source>
</reference>
<dbReference type="GO" id="GO:0020037">
    <property type="term" value="F:heme binding"/>
    <property type="evidence" value="ECO:0007669"/>
    <property type="project" value="InterPro"/>
</dbReference>
<dbReference type="Pfam" id="PF07583">
    <property type="entry name" value="PSCyt2"/>
    <property type="match status" value="1"/>
</dbReference>
<keyword evidence="1 4" id="KW-0349">Heme</keyword>